<dbReference type="EMBL" id="CADEBD010000494">
    <property type="protein sequence ID" value="CAB3256598.1"/>
    <property type="molecule type" value="Genomic_DNA"/>
</dbReference>
<evidence type="ECO:0000313" key="6">
    <source>
        <dbReference type="Proteomes" id="UP000494256"/>
    </source>
</evidence>
<dbReference type="PANTHER" id="PTHR44117">
    <property type="entry name" value="INTRAFLAGELLAR TRANSPORT PROTEIN 88 HOMOLOG"/>
    <property type="match status" value="1"/>
</dbReference>
<dbReference type="EMBL" id="CADEBC010000196">
    <property type="protein sequence ID" value="CAB3224984.1"/>
    <property type="molecule type" value="Genomic_DNA"/>
</dbReference>
<dbReference type="InterPro" id="IPR011990">
    <property type="entry name" value="TPR-like_helical_dom_sf"/>
</dbReference>
<evidence type="ECO:0000256" key="2">
    <source>
        <dbReference type="SAM" id="MobiDB-lite"/>
    </source>
</evidence>
<dbReference type="SMART" id="SM00028">
    <property type="entry name" value="TPR"/>
    <property type="match status" value="4"/>
</dbReference>
<feature type="compositionally biased region" description="Polar residues" evidence="2">
    <location>
        <begin position="799"/>
        <end position="814"/>
    </location>
</feature>
<organism evidence="4 6">
    <name type="scientific">Arctia plantaginis</name>
    <name type="common">Wood tiger moth</name>
    <name type="synonym">Phalaena plantaginis</name>
    <dbReference type="NCBI Taxonomy" id="874455"/>
    <lineage>
        <taxon>Eukaryota</taxon>
        <taxon>Metazoa</taxon>
        <taxon>Ecdysozoa</taxon>
        <taxon>Arthropoda</taxon>
        <taxon>Hexapoda</taxon>
        <taxon>Insecta</taxon>
        <taxon>Pterygota</taxon>
        <taxon>Neoptera</taxon>
        <taxon>Endopterygota</taxon>
        <taxon>Lepidoptera</taxon>
        <taxon>Glossata</taxon>
        <taxon>Ditrysia</taxon>
        <taxon>Noctuoidea</taxon>
        <taxon>Erebidae</taxon>
        <taxon>Arctiinae</taxon>
        <taxon>Arctia</taxon>
    </lineage>
</organism>
<accession>A0A8S1BCD6</accession>
<evidence type="ECO:0008006" key="7">
    <source>
        <dbReference type="Google" id="ProtNLM"/>
    </source>
</evidence>
<feature type="repeat" description="TPR" evidence="1">
    <location>
        <begin position="232"/>
        <end position="265"/>
    </location>
</feature>
<dbReference type="GO" id="GO:0005814">
    <property type="term" value="C:centriole"/>
    <property type="evidence" value="ECO:0007669"/>
    <property type="project" value="TreeGrafter"/>
</dbReference>
<dbReference type="Gene3D" id="1.25.40.10">
    <property type="entry name" value="Tetratricopeptide repeat domain"/>
    <property type="match status" value="3"/>
</dbReference>
<dbReference type="AlphaFoldDB" id="A0A8S1BCD6"/>
<evidence type="ECO:0000313" key="5">
    <source>
        <dbReference type="Proteomes" id="UP000494106"/>
    </source>
</evidence>
<proteinExistence type="predicted"/>
<gene>
    <name evidence="4" type="ORF">APLA_LOCUS15638</name>
    <name evidence="3" type="ORF">APLA_LOCUS2267</name>
</gene>
<sequence>MLSSRYYSASRLGTDAKPRTAMVVDEDDELYAGFNEVAPALDTRNLREDQDFQETLRTAGIGRKVSSRMGTGMMRLGTVSVRGNSSRAATAARPVTAVRAAGYTSATRELPTRDDIKEDSIEERVKQMEARIMTLVEESCMLSARTDPDDDSTLKKEIDLGQALAKAQEASALERQLIRMQEQANLGDTHNLDLTFAVLCNLADQYALNEMYTEALNTYQLLTRNKLFPHANRLKVNMGNIYFKMGEHPKALKLYRMALDQTPTAEKDLRMKVMHNIGLLLVRMGKFRDAVTNFQHIMHEQGDFQTGLHLVLCSIALNDTEGAKAAFHAMLDVEPPTFHQDITIDDENDAYSLVIRDVVRGDRLSRWSRRAAAHAERCLARAAAAAMGHGDRAPDGTGSMWCVEALRGSSGGAAGARLELGAALAALRTLRPPAAPSARQALTRLKAVARANPQDRVLRAEANTDAAFVAYALGNWSEARSLSEAASRDDPYSCAARVTLALASARTADSDPLAWSSAAEQLAAATHLDPADLVAAHNLALALENSNEENGANSGAARWALVRNAGGAGATLRALAAAALARTAHAHARDSPAAEHWYSLIGSWDSGVTCALAQLHSEMGDTQTAKHHYQDVEAIWPCELTALEWLANEAQPDVALQYYRRAARLQPSNPQWGLLMGACLRASGRYQEALALYKKMNTRFPDNVQCLKFIVKLCGDQGLSETTAWSRELQRAQARIKQKEQVSVASAGSLSSGTSQSPIDQIRGSGRADSATTVPLTAGSRRSSDARGDSASTRPYVYTGTNAQEGLQPVNRSIVRSETKKKYVEDFDDDLPLPPE</sequence>
<keyword evidence="5" id="KW-1185">Reference proteome</keyword>
<dbReference type="GO" id="GO:0097546">
    <property type="term" value="C:ciliary base"/>
    <property type="evidence" value="ECO:0007669"/>
    <property type="project" value="TreeGrafter"/>
</dbReference>
<dbReference type="Pfam" id="PF13432">
    <property type="entry name" value="TPR_16"/>
    <property type="match status" value="1"/>
</dbReference>
<dbReference type="PROSITE" id="PS50005">
    <property type="entry name" value="TPR"/>
    <property type="match status" value="1"/>
</dbReference>
<dbReference type="SUPFAM" id="SSF48452">
    <property type="entry name" value="TPR-like"/>
    <property type="match status" value="3"/>
</dbReference>
<feature type="compositionally biased region" description="Acidic residues" evidence="2">
    <location>
        <begin position="826"/>
        <end position="836"/>
    </location>
</feature>
<name>A0A8S1BCD6_ARCPL</name>
<reference evidence="5 6" key="1">
    <citation type="submission" date="2020-04" db="EMBL/GenBank/DDBJ databases">
        <authorList>
            <person name="Wallbank WR R."/>
            <person name="Pardo Diaz C."/>
            <person name="Kozak K."/>
            <person name="Martin S."/>
            <person name="Jiggins C."/>
            <person name="Moest M."/>
            <person name="Warren A I."/>
            <person name="Byers J.R.P. K."/>
            <person name="Montejo-Kovacevich G."/>
            <person name="Yen C E."/>
        </authorList>
    </citation>
    <scope>NUCLEOTIDE SEQUENCE [LARGE SCALE GENOMIC DNA]</scope>
</reference>
<evidence type="ECO:0000256" key="1">
    <source>
        <dbReference type="PROSITE-ProRule" id="PRU00339"/>
    </source>
</evidence>
<evidence type="ECO:0000313" key="3">
    <source>
        <dbReference type="EMBL" id="CAB3224984.1"/>
    </source>
</evidence>
<dbReference type="PANTHER" id="PTHR44117:SF1">
    <property type="entry name" value="INTRAFLAGELLAR TRANSPORT PROTEIN 88 HOMOLOG"/>
    <property type="match status" value="1"/>
</dbReference>
<dbReference type="OrthoDB" id="1926212at2759"/>
<feature type="region of interest" description="Disordered" evidence="2">
    <location>
        <begin position="745"/>
        <end position="836"/>
    </location>
</feature>
<dbReference type="GO" id="GO:1905515">
    <property type="term" value="P:non-motile cilium assembly"/>
    <property type="evidence" value="ECO:0007669"/>
    <property type="project" value="TreeGrafter"/>
</dbReference>
<evidence type="ECO:0000313" key="4">
    <source>
        <dbReference type="EMBL" id="CAB3256598.1"/>
    </source>
</evidence>
<dbReference type="Proteomes" id="UP000494256">
    <property type="component" value="Unassembled WGS sequence"/>
</dbReference>
<dbReference type="Proteomes" id="UP000494106">
    <property type="component" value="Unassembled WGS sequence"/>
</dbReference>
<dbReference type="GO" id="GO:0042073">
    <property type="term" value="P:intraciliary transport"/>
    <property type="evidence" value="ECO:0007669"/>
    <property type="project" value="TreeGrafter"/>
</dbReference>
<dbReference type="GO" id="GO:0097730">
    <property type="term" value="C:non-motile cilium"/>
    <property type="evidence" value="ECO:0007669"/>
    <property type="project" value="TreeGrafter"/>
</dbReference>
<keyword evidence="1" id="KW-0802">TPR repeat</keyword>
<dbReference type="GO" id="GO:0036064">
    <property type="term" value="C:ciliary basal body"/>
    <property type="evidence" value="ECO:0007669"/>
    <property type="project" value="TreeGrafter"/>
</dbReference>
<dbReference type="GO" id="GO:0019894">
    <property type="term" value="F:kinesin binding"/>
    <property type="evidence" value="ECO:0007669"/>
    <property type="project" value="TreeGrafter"/>
</dbReference>
<feature type="compositionally biased region" description="Basic and acidic residues" evidence="2">
    <location>
        <begin position="815"/>
        <end position="825"/>
    </location>
</feature>
<comment type="caution">
    <text evidence="4">The sequence shown here is derived from an EMBL/GenBank/DDBJ whole genome shotgun (WGS) entry which is preliminary data.</text>
</comment>
<dbReference type="InterPro" id="IPR019734">
    <property type="entry name" value="TPR_rpt"/>
</dbReference>
<protein>
    <recommendedName>
        <fullName evidence="7">Intraflagellar transport protein 88 homolog</fullName>
    </recommendedName>
</protein>
<dbReference type="Pfam" id="PF13424">
    <property type="entry name" value="TPR_12"/>
    <property type="match status" value="1"/>
</dbReference>
<feature type="compositionally biased region" description="Low complexity" evidence="2">
    <location>
        <begin position="745"/>
        <end position="757"/>
    </location>
</feature>